<dbReference type="PROSITE" id="PS50909">
    <property type="entry name" value="GAT"/>
    <property type="match status" value="1"/>
</dbReference>
<dbReference type="GO" id="GO:0035091">
    <property type="term" value="F:phosphatidylinositol binding"/>
    <property type="evidence" value="ECO:0007669"/>
    <property type="project" value="InterPro"/>
</dbReference>
<name>A0AAD6EWR1_9POAL</name>
<keyword evidence="5" id="KW-0472">Membrane</keyword>
<dbReference type="SUPFAM" id="SSF48464">
    <property type="entry name" value="ENTH/VHS domain"/>
    <property type="match status" value="1"/>
</dbReference>
<dbReference type="CDD" id="cd14231">
    <property type="entry name" value="GAT_GGA-like_plant"/>
    <property type="match status" value="1"/>
</dbReference>
<feature type="domain" description="VHS" evidence="7">
    <location>
        <begin position="104"/>
        <end position="233"/>
    </location>
</feature>
<dbReference type="GO" id="GO:0043328">
    <property type="term" value="P:protein transport to vacuole involved in ubiquitin-dependent protein catabolic process via the multivesicular body sorting pathway"/>
    <property type="evidence" value="ECO:0007669"/>
    <property type="project" value="InterPro"/>
</dbReference>
<evidence type="ECO:0000256" key="5">
    <source>
        <dbReference type="ARBA" id="ARBA00023136"/>
    </source>
</evidence>
<evidence type="ECO:0000256" key="1">
    <source>
        <dbReference type="ARBA" id="ARBA00004170"/>
    </source>
</evidence>
<dbReference type="InterPro" id="IPR008942">
    <property type="entry name" value="ENTH_VHS"/>
</dbReference>
<dbReference type="InterPro" id="IPR002014">
    <property type="entry name" value="VHS_dom"/>
</dbReference>
<reference evidence="9 10" key="1">
    <citation type="journal article" date="2022" name="Cell">
        <title>Repeat-based holocentromeres influence genome architecture and karyotype evolution.</title>
        <authorList>
            <person name="Hofstatter P.G."/>
            <person name="Thangavel G."/>
            <person name="Lux T."/>
            <person name="Neumann P."/>
            <person name="Vondrak T."/>
            <person name="Novak P."/>
            <person name="Zhang M."/>
            <person name="Costa L."/>
            <person name="Castellani M."/>
            <person name="Scott A."/>
            <person name="Toegelov H."/>
            <person name="Fuchs J."/>
            <person name="Mata-Sucre Y."/>
            <person name="Dias Y."/>
            <person name="Vanzela A.L.L."/>
            <person name="Huettel B."/>
            <person name="Almeida C.C.S."/>
            <person name="Simkova H."/>
            <person name="Souza G."/>
            <person name="Pedrosa-Harand A."/>
            <person name="Macas J."/>
            <person name="Mayer K.F.X."/>
            <person name="Houben A."/>
            <person name="Marques A."/>
        </authorList>
    </citation>
    <scope>NUCLEOTIDE SEQUENCE [LARGE SCALE GENOMIC DNA]</scope>
    <source>
        <strain evidence="9">RhyTen1mFocal</strain>
    </source>
</reference>
<dbReference type="PROSITE" id="PS50179">
    <property type="entry name" value="VHS"/>
    <property type="match status" value="1"/>
</dbReference>
<dbReference type="SUPFAM" id="SSF89009">
    <property type="entry name" value="GAT-like domain"/>
    <property type="match status" value="1"/>
</dbReference>
<comment type="similarity">
    <text evidence="2">Belongs to the TOM1 family.</text>
</comment>
<dbReference type="PANTHER" id="PTHR45898:SF14">
    <property type="entry name" value="TOM1-LIKE PROTEIN 4"/>
    <property type="match status" value="1"/>
</dbReference>
<evidence type="ECO:0000256" key="2">
    <source>
        <dbReference type="ARBA" id="ARBA00007708"/>
    </source>
</evidence>
<dbReference type="GO" id="GO:0043130">
    <property type="term" value="F:ubiquitin binding"/>
    <property type="evidence" value="ECO:0007669"/>
    <property type="project" value="InterPro"/>
</dbReference>
<keyword evidence="3" id="KW-0813">Transport</keyword>
<dbReference type="Proteomes" id="UP001210211">
    <property type="component" value="Unassembled WGS sequence"/>
</dbReference>
<dbReference type="PANTHER" id="PTHR45898">
    <property type="entry name" value="TOM1-LIKE PROTEIN"/>
    <property type="match status" value="1"/>
</dbReference>
<dbReference type="Pfam" id="PF00790">
    <property type="entry name" value="VHS"/>
    <property type="match status" value="1"/>
</dbReference>
<evidence type="ECO:0008006" key="11">
    <source>
        <dbReference type="Google" id="ProtNLM"/>
    </source>
</evidence>
<dbReference type="InterPro" id="IPR044836">
    <property type="entry name" value="TOL_plant"/>
</dbReference>
<dbReference type="FunFam" id="1.25.40.90:FF:000028">
    <property type="entry name" value="TOM1-like protein 2"/>
    <property type="match status" value="1"/>
</dbReference>
<evidence type="ECO:0000313" key="10">
    <source>
        <dbReference type="Proteomes" id="UP001210211"/>
    </source>
</evidence>
<evidence type="ECO:0000313" key="9">
    <source>
        <dbReference type="EMBL" id="KAJ3703961.1"/>
    </source>
</evidence>
<keyword evidence="4" id="KW-0653">Protein transport</keyword>
<comment type="caution">
    <text evidence="9">The sequence shown here is derived from an EMBL/GenBank/DDBJ whole genome shotgun (WGS) entry which is preliminary data.</text>
</comment>
<dbReference type="InterPro" id="IPR004152">
    <property type="entry name" value="GAT_dom"/>
</dbReference>
<dbReference type="GO" id="GO:0016020">
    <property type="term" value="C:membrane"/>
    <property type="evidence" value="ECO:0007669"/>
    <property type="project" value="UniProtKB-SubCell"/>
</dbReference>
<evidence type="ECO:0000256" key="3">
    <source>
        <dbReference type="ARBA" id="ARBA00022448"/>
    </source>
</evidence>
<dbReference type="Gene3D" id="1.20.58.160">
    <property type="match status" value="1"/>
</dbReference>
<dbReference type="EMBL" id="JAMRDG010000001">
    <property type="protein sequence ID" value="KAJ3703961.1"/>
    <property type="molecule type" value="Genomic_DNA"/>
</dbReference>
<feature type="compositionally biased region" description="Basic and acidic residues" evidence="6">
    <location>
        <begin position="510"/>
        <end position="523"/>
    </location>
</feature>
<accession>A0AAD6EWR1</accession>
<sequence length="621" mass="67298">MTPHTYQTLLTLFTPIAVTYLLIISSPNTTHLSLPRVEEKYHSFSFSLSLISTNNHDRFSSSSQTLNCRSVRSIESNKSRIVSQLPSSDLARMASAAAACAERATSDMLIGPDWSINIELCDIINMDPAQTKDAIKLLKKRLGSKNPKVQILALTALETLSKNCGDGVHQQIVDRDILHDMVKIVKKKPDLNVKEKILSLIDTWQEAFGGAGGKYPQYHAVYRELRAAGVDFPPRTESAVPLFTPPQSVPLQHAPIHTSHEDAAIQASLESNPAPMSLDDIQNAQGIADVLAEMLNAIDPAHPEGLKEEVIVDLVEQCRSYQKRITSLVSTTGDEELLIRGLTLNDEIQRALKRHDEIALGTAPPAVPAAAAAVPYQASAKQSIPPASASAAASAPFSSPFVNVNHEDDELEDDFSYLSRRTARDNSIAQGKQPFVIPPPPASKNPLPTATASSTAATPATTAAKKEAAPVDFLSGDHYGSDSSDEPVLPPPPPPFLTSDPKPGYYTAPKFDEPTPIAKEELPRAPWESSQPQPSVSLPPPPAKYGQRQQYFEQHHYGFNNNNVAGAGYDDMVNQTGGLSIKEGKPNSSQAKPEDSLFKDLVDIARGKTSSPKPAQSRRTR</sequence>
<evidence type="ECO:0000259" key="8">
    <source>
        <dbReference type="PROSITE" id="PS50909"/>
    </source>
</evidence>
<feature type="compositionally biased region" description="Basic and acidic residues" evidence="6">
    <location>
        <begin position="592"/>
        <end position="606"/>
    </location>
</feature>
<proteinExistence type="inferred from homology"/>
<dbReference type="GO" id="GO:0005737">
    <property type="term" value="C:cytoplasm"/>
    <property type="evidence" value="ECO:0007669"/>
    <property type="project" value="UniProtKB-ARBA"/>
</dbReference>
<evidence type="ECO:0000259" key="7">
    <source>
        <dbReference type="PROSITE" id="PS50179"/>
    </source>
</evidence>
<dbReference type="AlphaFoldDB" id="A0AAD6EWR1"/>
<comment type="subcellular location">
    <subcellularLocation>
        <location evidence="1">Membrane</location>
        <topology evidence="1">Peripheral membrane protein</topology>
    </subcellularLocation>
</comment>
<dbReference type="Gene3D" id="1.25.40.90">
    <property type="match status" value="1"/>
</dbReference>
<dbReference type="InterPro" id="IPR038425">
    <property type="entry name" value="GAT_sf"/>
</dbReference>
<dbReference type="CDD" id="cd03561">
    <property type="entry name" value="VHS"/>
    <property type="match status" value="1"/>
</dbReference>
<feature type="compositionally biased region" description="Low complexity" evidence="6">
    <location>
        <begin position="448"/>
        <end position="463"/>
    </location>
</feature>
<feature type="domain" description="GAT" evidence="8">
    <location>
        <begin position="272"/>
        <end position="360"/>
    </location>
</feature>
<feature type="region of interest" description="Disordered" evidence="6">
    <location>
        <begin position="562"/>
        <end position="621"/>
    </location>
</feature>
<keyword evidence="10" id="KW-1185">Reference proteome</keyword>
<feature type="region of interest" description="Disordered" evidence="6">
    <location>
        <begin position="427"/>
        <end position="550"/>
    </location>
</feature>
<dbReference type="SMART" id="SM00288">
    <property type="entry name" value="VHS"/>
    <property type="match status" value="1"/>
</dbReference>
<gene>
    <name evidence="9" type="ORF">LUZ61_007666</name>
</gene>
<dbReference type="Pfam" id="PF03127">
    <property type="entry name" value="GAT"/>
    <property type="match status" value="1"/>
</dbReference>
<protein>
    <recommendedName>
        <fullName evidence="11">VHS domain-containing protein</fullName>
    </recommendedName>
</protein>
<evidence type="ECO:0000256" key="6">
    <source>
        <dbReference type="SAM" id="MobiDB-lite"/>
    </source>
</evidence>
<organism evidence="9 10">
    <name type="scientific">Rhynchospora tenuis</name>
    <dbReference type="NCBI Taxonomy" id="198213"/>
    <lineage>
        <taxon>Eukaryota</taxon>
        <taxon>Viridiplantae</taxon>
        <taxon>Streptophyta</taxon>
        <taxon>Embryophyta</taxon>
        <taxon>Tracheophyta</taxon>
        <taxon>Spermatophyta</taxon>
        <taxon>Magnoliopsida</taxon>
        <taxon>Liliopsida</taxon>
        <taxon>Poales</taxon>
        <taxon>Cyperaceae</taxon>
        <taxon>Cyperoideae</taxon>
        <taxon>Rhynchosporeae</taxon>
        <taxon>Rhynchospora</taxon>
    </lineage>
</organism>
<evidence type="ECO:0000256" key="4">
    <source>
        <dbReference type="ARBA" id="ARBA00022927"/>
    </source>
</evidence>